<feature type="compositionally biased region" description="Low complexity" evidence="1">
    <location>
        <begin position="57"/>
        <end position="71"/>
    </location>
</feature>
<evidence type="ECO:0000313" key="2">
    <source>
        <dbReference type="EMBL" id="KAK1761005.1"/>
    </source>
</evidence>
<dbReference type="AlphaFoldDB" id="A0AAJ0BN29"/>
<feature type="compositionally biased region" description="Polar residues" evidence="1">
    <location>
        <begin position="8"/>
        <end position="30"/>
    </location>
</feature>
<feature type="compositionally biased region" description="Polar residues" evidence="1">
    <location>
        <begin position="284"/>
        <end position="299"/>
    </location>
</feature>
<feature type="compositionally biased region" description="Polar residues" evidence="1">
    <location>
        <begin position="325"/>
        <end position="336"/>
    </location>
</feature>
<feature type="region of interest" description="Disordered" evidence="1">
    <location>
        <begin position="215"/>
        <end position="440"/>
    </location>
</feature>
<organism evidence="2 3">
    <name type="scientific">Echria macrotheca</name>
    <dbReference type="NCBI Taxonomy" id="438768"/>
    <lineage>
        <taxon>Eukaryota</taxon>
        <taxon>Fungi</taxon>
        <taxon>Dikarya</taxon>
        <taxon>Ascomycota</taxon>
        <taxon>Pezizomycotina</taxon>
        <taxon>Sordariomycetes</taxon>
        <taxon>Sordariomycetidae</taxon>
        <taxon>Sordariales</taxon>
        <taxon>Schizotheciaceae</taxon>
        <taxon>Echria</taxon>
    </lineage>
</organism>
<feature type="compositionally biased region" description="Basic and acidic residues" evidence="1">
    <location>
        <begin position="409"/>
        <end position="420"/>
    </location>
</feature>
<dbReference type="Proteomes" id="UP001239445">
    <property type="component" value="Unassembled WGS sequence"/>
</dbReference>
<protein>
    <submittedName>
        <fullName evidence="2">Uncharacterized protein</fullName>
    </submittedName>
</protein>
<feature type="compositionally biased region" description="Pro residues" evidence="1">
    <location>
        <begin position="352"/>
        <end position="362"/>
    </location>
</feature>
<feature type="region of interest" description="Disordered" evidence="1">
    <location>
        <begin position="1"/>
        <end position="93"/>
    </location>
</feature>
<feature type="compositionally biased region" description="Basic residues" evidence="1">
    <location>
        <begin position="264"/>
        <end position="274"/>
    </location>
</feature>
<evidence type="ECO:0000313" key="3">
    <source>
        <dbReference type="Proteomes" id="UP001239445"/>
    </source>
</evidence>
<feature type="compositionally biased region" description="Polar residues" evidence="1">
    <location>
        <begin position="175"/>
        <end position="198"/>
    </location>
</feature>
<reference evidence="2" key="1">
    <citation type="submission" date="2023-06" db="EMBL/GenBank/DDBJ databases">
        <title>Genome-scale phylogeny and comparative genomics of the fungal order Sordariales.</title>
        <authorList>
            <consortium name="Lawrence Berkeley National Laboratory"/>
            <person name="Hensen N."/>
            <person name="Bonometti L."/>
            <person name="Westerberg I."/>
            <person name="Brannstrom I.O."/>
            <person name="Guillou S."/>
            <person name="Cros-Aarteil S."/>
            <person name="Calhoun S."/>
            <person name="Haridas S."/>
            <person name="Kuo A."/>
            <person name="Mondo S."/>
            <person name="Pangilinan J."/>
            <person name="Riley R."/>
            <person name="Labutti K."/>
            <person name="Andreopoulos B."/>
            <person name="Lipzen A."/>
            <person name="Chen C."/>
            <person name="Yanf M."/>
            <person name="Daum C."/>
            <person name="Ng V."/>
            <person name="Clum A."/>
            <person name="Steindorff A."/>
            <person name="Ohm R."/>
            <person name="Martin F."/>
            <person name="Silar P."/>
            <person name="Natvig D."/>
            <person name="Lalanne C."/>
            <person name="Gautier V."/>
            <person name="Ament-Velasquez S.L."/>
            <person name="Kruys A."/>
            <person name="Hutchinson M.I."/>
            <person name="Powell A.J."/>
            <person name="Barry K."/>
            <person name="Miller A.N."/>
            <person name="Grigoriev I.V."/>
            <person name="Debuchy R."/>
            <person name="Gladieux P."/>
            <person name="Thoren M.H."/>
            <person name="Johannesson H."/>
        </authorList>
    </citation>
    <scope>NUCLEOTIDE SEQUENCE</scope>
    <source>
        <strain evidence="2">PSN4</strain>
    </source>
</reference>
<accession>A0AAJ0BN29</accession>
<feature type="compositionally biased region" description="Low complexity" evidence="1">
    <location>
        <begin position="215"/>
        <end position="239"/>
    </location>
</feature>
<proteinExistence type="predicted"/>
<feature type="region of interest" description="Disordered" evidence="1">
    <location>
        <begin position="107"/>
        <end position="127"/>
    </location>
</feature>
<keyword evidence="3" id="KW-1185">Reference proteome</keyword>
<name>A0AAJ0BN29_9PEZI</name>
<evidence type="ECO:0000256" key="1">
    <source>
        <dbReference type="SAM" id="MobiDB-lite"/>
    </source>
</evidence>
<gene>
    <name evidence="2" type="ORF">QBC47DRAFT_19589</name>
</gene>
<sequence>MPPKSRHVYTSEQVSRNTSRFMPTASTGHADSSVKHKPPPSIRSSARRATPRRAKSRSSSVPRQSLSRQVRTSPSIFSLPTNRPHQTRDKMTSIVEESSIDQALALTAPAIVVDPPPTDETKKTGPWSEWYETRDQKRYWRARKLGNGIYPLLIPPPIRNKPLTQKHLETWDYQYSNTKPQPNRSRQQPLQKPPSTAGRNLASFFFGPIPQTIQLQQSRPSLPSSPSPSQSSRKISSSLFPPPPPLFQLENSSSTSTHSDDNHHHHHHHHHHHDRLNVPANDVARSSGTTFPSSVSTGKGRTEGSSLLSILSGGGTQAQAEEEGSSTLSKVDTPSSRKYKHPPGERASLKPAPAPERGPGPGPTNKKMKKGGQQTKKGGKRSPGGPGGIFISLLTAPPPPQIPGLVPGKGDETEKGEREGGAATNANGKKLHSKVKNEKEMRFDTKRRIRAWLKGIGSEAPEPVAVWDAEGLPVYR</sequence>
<feature type="region of interest" description="Disordered" evidence="1">
    <location>
        <begin position="175"/>
        <end position="202"/>
    </location>
</feature>
<comment type="caution">
    <text evidence="2">The sequence shown here is derived from an EMBL/GenBank/DDBJ whole genome shotgun (WGS) entry which is preliminary data.</text>
</comment>
<feature type="compositionally biased region" description="Polar residues" evidence="1">
    <location>
        <begin position="72"/>
        <end position="84"/>
    </location>
</feature>
<feature type="compositionally biased region" description="Basic residues" evidence="1">
    <location>
        <begin position="45"/>
        <end position="56"/>
    </location>
</feature>
<dbReference type="EMBL" id="MU839827">
    <property type="protein sequence ID" value="KAK1761005.1"/>
    <property type="molecule type" value="Genomic_DNA"/>
</dbReference>